<dbReference type="Proteomes" id="UP001189429">
    <property type="component" value="Unassembled WGS sequence"/>
</dbReference>
<gene>
    <name evidence="2" type="ORF">PCOR1329_LOCUS14015</name>
</gene>
<feature type="compositionally biased region" description="Basic and acidic residues" evidence="1">
    <location>
        <begin position="400"/>
        <end position="424"/>
    </location>
</feature>
<reference evidence="2" key="1">
    <citation type="submission" date="2023-10" db="EMBL/GenBank/DDBJ databases">
        <authorList>
            <person name="Chen Y."/>
            <person name="Shah S."/>
            <person name="Dougan E. K."/>
            <person name="Thang M."/>
            <person name="Chan C."/>
        </authorList>
    </citation>
    <scope>NUCLEOTIDE SEQUENCE [LARGE SCALE GENOMIC DNA]</scope>
</reference>
<feature type="compositionally biased region" description="Low complexity" evidence="1">
    <location>
        <begin position="84"/>
        <end position="105"/>
    </location>
</feature>
<feature type="non-terminal residue" evidence="2">
    <location>
        <position position="1"/>
    </location>
</feature>
<feature type="compositionally biased region" description="Basic and acidic residues" evidence="1">
    <location>
        <begin position="106"/>
        <end position="121"/>
    </location>
</feature>
<evidence type="ECO:0000256" key="1">
    <source>
        <dbReference type="SAM" id="MobiDB-lite"/>
    </source>
</evidence>
<protein>
    <recommendedName>
        <fullName evidence="4">Reverse transcriptase domain-containing protein</fullName>
    </recommendedName>
</protein>
<feature type="compositionally biased region" description="Basic and acidic residues" evidence="1">
    <location>
        <begin position="442"/>
        <end position="454"/>
    </location>
</feature>
<proteinExistence type="predicted"/>
<feature type="region of interest" description="Disordered" evidence="1">
    <location>
        <begin position="400"/>
        <end position="454"/>
    </location>
</feature>
<dbReference type="EMBL" id="CAUYUJ010004163">
    <property type="protein sequence ID" value="CAK0808398.1"/>
    <property type="molecule type" value="Genomic_DNA"/>
</dbReference>
<name>A0ABN9QXB2_9DINO</name>
<accession>A0ABN9QXB2</accession>
<evidence type="ECO:0008006" key="4">
    <source>
        <dbReference type="Google" id="ProtNLM"/>
    </source>
</evidence>
<evidence type="ECO:0000313" key="2">
    <source>
        <dbReference type="EMBL" id="CAK0808398.1"/>
    </source>
</evidence>
<comment type="caution">
    <text evidence="2">The sequence shown here is derived from an EMBL/GenBank/DDBJ whole genome shotgun (WGS) entry which is preliminary data.</text>
</comment>
<keyword evidence="3" id="KW-1185">Reference proteome</keyword>
<evidence type="ECO:0000313" key="3">
    <source>
        <dbReference type="Proteomes" id="UP001189429"/>
    </source>
</evidence>
<organism evidence="2 3">
    <name type="scientific">Prorocentrum cordatum</name>
    <dbReference type="NCBI Taxonomy" id="2364126"/>
    <lineage>
        <taxon>Eukaryota</taxon>
        <taxon>Sar</taxon>
        <taxon>Alveolata</taxon>
        <taxon>Dinophyceae</taxon>
        <taxon>Prorocentrales</taxon>
        <taxon>Prorocentraceae</taxon>
        <taxon>Prorocentrum</taxon>
    </lineage>
</organism>
<sequence length="1239" mass="137610">VTFNFDAESFEDWEDLEEQAQEELRKLCTEGKTIMEEARANFEANCRTQQQRVKEFREAQKKRRRVQEDPASPAPGPPPRQEAHAASEATTATDAQAPESAAEAAAKARADKEAAEQERSAKQIGEAASMACRTAKAVAAAKAKVATAAAGGGLLGASLSDSVPQSFHLPDYTSAWASRYVDMEQRRRRQRTEGKQAPILFANIAEHGPQAAKFLAERGKRKYKAIACVETHATAAQLTATRVALGKDGWRVAGTPATPSGKAKSGTSGGEMWCLDKTLAATTYERHRRRHLLATVKEIFVGFCPVVLHLKEGNVVLVAMYLQPGLKSGGINRTRLLQSRTTCDKGQGRMYDYAVAKQGWHHRLRLQAIFDVPWKTHCAIEVIIEGSDRRWHHDELVVARSPPVRERPPKEPDPESKSSRRKAEALQSRARALPQQLQETPLEIREQGEDQHPEDAKPFFITEDVWPSCRPALGDPIPRAGQMEYFINASRPDDVQEVSLAHGNWTSQLEEAHIAVERPLPDQARARRGRAHGHSIRRVKANTTPGRAHSVDAGVELWSTPTALAIRARALVANNTDSDQLDYALGDFEQRCDTIADEGHRAKYVGNALSVELDEWRHAKDALLESIGDDFELMSSSDLIGALEPFIEVSERWACRALGRSHAKARRGFIEWAKESWKPKAGVIYRHVREPQAQQTEVLLRGTAAADPSYRIWVTSVRELLRAHMEPITLERLDVVLTRASSKKAKGIDNITAQLFVAPTHLRQQRWLGPRLAPQRSVVAGSSHGNKCAKLFLAPILRAAHLEWGHAQLWTFVDDTVARAEGKLEHVRSTILGVAESLKAGLDEQHLQVPGKTVGIASHPQLAKDLHRALARRGVPCAATNHAVGLGVDTAAGRVRTQRRALTRRKAGQCQFRRIFRTRRHAQLSRVTKALWPTAALPRSTYGHQAFGLAPSAIPRLRRGAALSAAGKGPGWRPTSIFATLHGDKEPGLELRRQLLGEWLDLWRRAPQLRSRIGCAWRSVLAKLVSAGPKRRWRAVRGPMAALMAMLLDAGWSPTTARSWTTASGVERRLPGHEDLDMDTSAVQDGFVVDLTRAMWSVASKHLHGDDLCEGADATLIAREQQHYLSRGQMDMYAQNIVVISGGQWPRVRQREAGYELESVTCRRCGHEDETLHRRIWSCLANRGRKEHDSTNHHLAGQASVQHESQPSLWLRGLPALHPTTPLCDEDLAEWPFEVGDFR</sequence>
<feature type="region of interest" description="Disordered" evidence="1">
    <location>
        <begin position="51"/>
        <end position="121"/>
    </location>
</feature>
<feature type="non-terminal residue" evidence="2">
    <location>
        <position position="1239"/>
    </location>
</feature>